<dbReference type="Pfam" id="PF07238">
    <property type="entry name" value="PilZ"/>
    <property type="match status" value="1"/>
</dbReference>
<dbReference type="STRING" id="1121937.GCA_000423125_00726"/>
<gene>
    <name evidence="2" type="ORF">DCP75_03890</name>
</gene>
<feature type="domain" description="PilZ" evidence="1">
    <location>
        <begin position="94"/>
        <end position="176"/>
    </location>
</feature>
<organism evidence="2 3">
    <name type="scientific">Haliea salexigens</name>
    <dbReference type="NCBI Taxonomy" id="287487"/>
    <lineage>
        <taxon>Bacteria</taxon>
        <taxon>Pseudomonadati</taxon>
        <taxon>Pseudomonadota</taxon>
        <taxon>Gammaproteobacteria</taxon>
        <taxon>Cellvibrionales</taxon>
        <taxon>Halieaceae</taxon>
        <taxon>Haliea</taxon>
    </lineage>
</organism>
<dbReference type="GO" id="GO:0035438">
    <property type="term" value="F:cyclic-di-GMP binding"/>
    <property type="evidence" value="ECO:0007669"/>
    <property type="project" value="InterPro"/>
</dbReference>
<dbReference type="Gene3D" id="2.40.10.220">
    <property type="entry name" value="predicted glycosyltransferase like domains"/>
    <property type="match status" value="1"/>
</dbReference>
<dbReference type="InterPro" id="IPR009875">
    <property type="entry name" value="PilZ_domain"/>
</dbReference>
<sequence>MTTPSVERRKYYRINDEILLHYRVDAGSEDEDSRGVGVELAAGAILAEIDRELNQTINRVWSADPDVARALGLLNRKISVLGSLAGEAESSTGPVSYQHMQVNLSGTGIAFEARELLPENTAVTIEIRLLPSHAPLHLLGKVVAAPEPVANGQGYWTRVEFREDTDQQEELIRHVVQKQGMLLADNH</sequence>
<dbReference type="EMBL" id="DMND01000063">
    <property type="protein sequence ID" value="HAN26858.1"/>
    <property type="molecule type" value="Genomic_DNA"/>
</dbReference>
<protein>
    <submittedName>
        <fullName evidence="2">PilZ domain-containing protein</fullName>
    </submittedName>
</protein>
<dbReference type="AlphaFoldDB" id="A0A3C1KK81"/>
<accession>A0A3C1KK81</accession>
<evidence type="ECO:0000313" key="2">
    <source>
        <dbReference type="EMBL" id="HAN26858.1"/>
    </source>
</evidence>
<proteinExistence type="predicted"/>
<name>A0A3C1KK81_9GAMM</name>
<comment type="caution">
    <text evidence="2">The sequence shown here is derived from an EMBL/GenBank/DDBJ whole genome shotgun (WGS) entry which is preliminary data.</text>
</comment>
<reference evidence="2 3" key="1">
    <citation type="journal article" date="2018" name="Nat. Biotechnol.">
        <title>A standardized bacterial taxonomy based on genome phylogeny substantially revises the tree of life.</title>
        <authorList>
            <person name="Parks D.H."/>
            <person name="Chuvochina M."/>
            <person name="Waite D.W."/>
            <person name="Rinke C."/>
            <person name="Skarshewski A."/>
            <person name="Chaumeil P.A."/>
            <person name="Hugenholtz P."/>
        </authorList>
    </citation>
    <scope>NUCLEOTIDE SEQUENCE [LARGE SCALE GENOMIC DNA]</scope>
    <source>
        <strain evidence="2">UBA9158</strain>
    </source>
</reference>
<evidence type="ECO:0000259" key="1">
    <source>
        <dbReference type="Pfam" id="PF07238"/>
    </source>
</evidence>
<evidence type="ECO:0000313" key="3">
    <source>
        <dbReference type="Proteomes" id="UP000259273"/>
    </source>
</evidence>
<dbReference type="Proteomes" id="UP000259273">
    <property type="component" value="Unassembled WGS sequence"/>
</dbReference>